<dbReference type="Proteomes" id="UP000038009">
    <property type="component" value="Unassembled WGS sequence"/>
</dbReference>
<name>A0A0N1I4R8_LEPSE</name>
<feature type="transmembrane region" description="Helical" evidence="2">
    <location>
        <begin position="527"/>
        <end position="547"/>
    </location>
</feature>
<feature type="compositionally biased region" description="Low complexity" evidence="3">
    <location>
        <begin position="7"/>
        <end position="19"/>
    </location>
</feature>
<feature type="compositionally biased region" description="Low complexity" evidence="3">
    <location>
        <begin position="350"/>
        <end position="366"/>
    </location>
</feature>
<feature type="transmembrane region" description="Helical" evidence="2">
    <location>
        <begin position="397"/>
        <end position="417"/>
    </location>
</feature>
<comment type="subcellular location">
    <subcellularLocation>
        <location evidence="2">Peroxisome membrane</location>
    </subcellularLocation>
</comment>
<feature type="region of interest" description="Disordered" evidence="3">
    <location>
        <begin position="250"/>
        <end position="269"/>
    </location>
</feature>
<sequence length="559" mass="60371">MSMEIVTTTSPPTATSSAARRTRGAGLPVGKLLDPLRWYFQWVRANPENAASLEQMSRTFTLFVSNPTNLINSEACFTFCKVHSLSNVAIIATGSHHTTKTDILSFVLQAIQEVECLMELISRKYAGHRSTWNGLLLLEAIKCTLKTCVHRQLFLVPWLWESLKVSLRRALRHFITLGGRRRRVHGSAGKDGASLTASFAAGGSGVNGGSGVDVAGFAGLEYGSSSLRGAVVGPNNTRLVIPRVASDRRHEHRHVFSGNGASNDAGDEKRVSFLRGEDVDADEVENGEMIPFTWVDVLGMILDLYLLLRPLVMVAVARRAFLQLPEETAASIAKLPPVMTRAEQAATAKAAAEAAKASKDAAAAGQPAPPPPSLPDPLAALHMAVSAAPEQSLMCSWRGWGVMAGCDLLVAFLAGLVRQKRVPVVYINESAESEGGEVVTAEAPAGNGETDEHEGEDAEAVAAAGDAVGPAATRRKAIGPVQDPPVVSRDRMRVQQAQRNIFYGFLRDPFFSAVLKQFIVRHFVKGFLNRIPLLGSCASFYVIHYLSMQHYSFLYTLGQ</sequence>
<dbReference type="OMA" id="SDRRHEH"/>
<keyword evidence="2" id="KW-0812">Transmembrane</keyword>
<evidence type="ECO:0000256" key="3">
    <source>
        <dbReference type="SAM" id="MobiDB-lite"/>
    </source>
</evidence>
<organism evidence="4 5">
    <name type="scientific">Leptomonas seymouri</name>
    <dbReference type="NCBI Taxonomy" id="5684"/>
    <lineage>
        <taxon>Eukaryota</taxon>
        <taxon>Discoba</taxon>
        <taxon>Euglenozoa</taxon>
        <taxon>Kinetoplastea</taxon>
        <taxon>Metakinetoplastina</taxon>
        <taxon>Trypanosomatida</taxon>
        <taxon>Trypanosomatidae</taxon>
        <taxon>Leishmaniinae</taxon>
        <taxon>Leptomonas</taxon>
    </lineage>
</organism>
<keyword evidence="2" id="KW-1133">Transmembrane helix</keyword>
<evidence type="ECO:0000313" key="5">
    <source>
        <dbReference type="Proteomes" id="UP000038009"/>
    </source>
</evidence>
<dbReference type="GO" id="GO:0007031">
    <property type="term" value="P:peroxisome organization"/>
    <property type="evidence" value="ECO:0007669"/>
    <property type="project" value="UniProtKB-KW"/>
</dbReference>
<gene>
    <name evidence="4" type="ORF">ABL78_3452</name>
</gene>
<evidence type="ECO:0000256" key="1">
    <source>
        <dbReference type="ARBA" id="ARBA00009505"/>
    </source>
</evidence>
<protein>
    <recommendedName>
        <fullName evidence="2">Peroxisomal membrane protein PEX16</fullName>
    </recommendedName>
</protein>
<dbReference type="PANTHER" id="PTHR13299">
    <property type="entry name" value="PEROXISOMAL MEMBRANE PROTEIN PEX16"/>
    <property type="match status" value="1"/>
</dbReference>
<evidence type="ECO:0000313" key="4">
    <source>
        <dbReference type="EMBL" id="KPI87463.1"/>
    </source>
</evidence>
<dbReference type="GO" id="GO:0005778">
    <property type="term" value="C:peroxisomal membrane"/>
    <property type="evidence" value="ECO:0007669"/>
    <property type="project" value="UniProtKB-SubCell"/>
</dbReference>
<proteinExistence type="inferred from homology"/>
<dbReference type="Pfam" id="PF08610">
    <property type="entry name" value="Pex16"/>
    <property type="match status" value="1"/>
</dbReference>
<dbReference type="VEuPathDB" id="TriTrypDB:Lsey_0087_0100"/>
<reference evidence="4 5" key="1">
    <citation type="journal article" date="2015" name="PLoS Pathog.">
        <title>Leptomonas seymouri: Adaptations to the Dixenous Life Cycle Analyzed by Genome Sequencing, Transcriptome Profiling and Co-infection with Leishmania donovani.</title>
        <authorList>
            <person name="Kraeva N."/>
            <person name="Butenko A."/>
            <person name="Hlavacova J."/>
            <person name="Kostygov A."/>
            <person name="Myskova J."/>
            <person name="Grybchuk D."/>
            <person name="Lestinova T."/>
            <person name="Votypka J."/>
            <person name="Volf P."/>
            <person name="Opperdoes F."/>
            <person name="Flegontov P."/>
            <person name="Lukes J."/>
            <person name="Yurchenko V."/>
        </authorList>
    </citation>
    <scope>NUCLEOTIDE SEQUENCE [LARGE SCALE GENOMIC DNA]</scope>
    <source>
        <strain evidence="4 5">ATCC 30220</strain>
    </source>
</reference>
<keyword evidence="2" id="KW-0576">Peroxisome</keyword>
<comment type="similarity">
    <text evidence="1 2">Belongs to the peroxin-16 family.</text>
</comment>
<comment type="caution">
    <text evidence="4">The sequence shown here is derived from an EMBL/GenBank/DDBJ whole genome shotgun (WGS) entry which is preliminary data.</text>
</comment>
<dbReference type="EMBL" id="LJSK01000087">
    <property type="protein sequence ID" value="KPI87463.1"/>
    <property type="molecule type" value="Genomic_DNA"/>
</dbReference>
<dbReference type="OrthoDB" id="264787at2759"/>
<accession>A0A0N1I4R8</accession>
<feature type="region of interest" description="Disordered" evidence="3">
    <location>
        <begin position="1"/>
        <end position="22"/>
    </location>
</feature>
<keyword evidence="2" id="KW-0962">Peroxisome biogenesis</keyword>
<dbReference type="PANTHER" id="PTHR13299:SF0">
    <property type="entry name" value="PEROXISOMAL MEMBRANE PROTEIN PEX16"/>
    <property type="match status" value="1"/>
</dbReference>
<keyword evidence="2" id="KW-0472">Membrane</keyword>
<keyword evidence="5" id="KW-1185">Reference proteome</keyword>
<dbReference type="AlphaFoldDB" id="A0A0N1I4R8"/>
<evidence type="ECO:0000256" key="2">
    <source>
        <dbReference type="RuleBase" id="RU365003"/>
    </source>
</evidence>
<dbReference type="InterPro" id="IPR013919">
    <property type="entry name" value="Pex16"/>
</dbReference>
<feature type="region of interest" description="Disordered" evidence="3">
    <location>
        <begin position="350"/>
        <end position="377"/>
    </location>
</feature>